<keyword evidence="1" id="KW-0805">Transcription regulation</keyword>
<dbReference type="InterPro" id="IPR055166">
    <property type="entry name" value="Transc_reg_Sar_Rot_HTH"/>
</dbReference>
<reference evidence="5 6" key="1">
    <citation type="submission" date="2024-09" db="EMBL/GenBank/DDBJ databases">
        <authorList>
            <person name="Sun Q."/>
            <person name="Mori K."/>
        </authorList>
    </citation>
    <scope>NUCLEOTIDE SEQUENCE [LARGE SCALE GENOMIC DNA]</scope>
    <source>
        <strain evidence="5 6">TISTR 2452</strain>
    </source>
</reference>
<comment type="caution">
    <text evidence="5">The sequence shown here is derived from an EMBL/GenBank/DDBJ whole genome shotgun (WGS) entry which is preliminary data.</text>
</comment>
<keyword evidence="3" id="KW-0804">Transcription</keyword>
<evidence type="ECO:0000256" key="2">
    <source>
        <dbReference type="ARBA" id="ARBA00023125"/>
    </source>
</evidence>
<protein>
    <submittedName>
        <fullName evidence="5">MarR family winged helix-turn-helix transcriptional regulator</fullName>
    </submittedName>
</protein>
<evidence type="ECO:0000256" key="3">
    <source>
        <dbReference type="ARBA" id="ARBA00023163"/>
    </source>
</evidence>
<proteinExistence type="predicted"/>
<evidence type="ECO:0000256" key="1">
    <source>
        <dbReference type="ARBA" id="ARBA00023015"/>
    </source>
</evidence>
<organism evidence="5 6">
    <name type="scientific">Paenibacillus aurantiacus</name>
    <dbReference type="NCBI Taxonomy" id="1936118"/>
    <lineage>
        <taxon>Bacteria</taxon>
        <taxon>Bacillati</taxon>
        <taxon>Bacillota</taxon>
        <taxon>Bacilli</taxon>
        <taxon>Bacillales</taxon>
        <taxon>Paenibacillaceae</taxon>
        <taxon>Paenibacillus</taxon>
    </lineage>
</organism>
<sequence>MTERNMLLHELDDAFRKMIRKFVAERDKVLIHGEVTLPMIVVLGKLLRDGPQKAGELSAETDFSSGATTQLCNRLVQGGYIYRTRPEDDRRTVLLHITDKGRAFMKWLHEQEDHDRYSLFDGFEEAELRNLLAYCGRIVDNMRPFFDSLHGLTELLDRQERPRHDETAESVGKRIAP</sequence>
<dbReference type="EMBL" id="JBHMDO010000041">
    <property type="protein sequence ID" value="MFB9329293.1"/>
    <property type="molecule type" value="Genomic_DNA"/>
</dbReference>
<dbReference type="RefSeq" id="WP_377499424.1">
    <property type="nucleotide sequence ID" value="NZ_JBHMDO010000041.1"/>
</dbReference>
<feature type="domain" description="HTH marR-type" evidence="4">
    <location>
        <begin position="4"/>
        <end position="140"/>
    </location>
</feature>
<evidence type="ECO:0000313" key="6">
    <source>
        <dbReference type="Proteomes" id="UP001589747"/>
    </source>
</evidence>
<dbReference type="Proteomes" id="UP001589747">
    <property type="component" value="Unassembled WGS sequence"/>
</dbReference>
<dbReference type="SMART" id="SM00347">
    <property type="entry name" value="HTH_MARR"/>
    <property type="match status" value="1"/>
</dbReference>
<dbReference type="InterPro" id="IPR039422">
    <property type="entry name" value="MarR/SlyA-like"/>
</dbReference>
<dbReference type="Gene3D" id="1.10.10.10">
    <property type="entry name" value="Winged helix-like DNA-binding domain superfamily/Winged helix DNA-binding domain"/>
    <property type="match status" value="1"/>
</dbReference>
<dbReference type="InterPro" id="IPR000835">
    <property type="entry name" value="HTH_MarR-typ"/>
</dbReference>
<gene>
    <name evidence="5" type="ORF">ACFFSY_25435</name>
</gene>
<dbReference type="SUPFAM" id="SSF46785">
    <property type="entry name" value="Winged helix' DNA-binding domain"/>
    <property type="match status" value="1"/>
</dbReference>
<dbReference type="Pfam" id="PF22381">
    <property type="entry name" value="Staph_reg_Sar_Rot"/>
    <property type="match status" value="1"/>
</dbReference>
<dbReference type="InterPro" id="IPR036388">
    <property type="entry name" value="WH-like_DNA-bd_sf"/>
</dbReference>
<keyword evidence="2" id="KW-0238">DNA-binding</keyword>
<dbReference type="InterPro" id="IPR036390">
    <property type="entry name" value="WH_DNA-bd_sf"/>
</dbReference>
<accession>A0ABV5KXX2</accession>
<evidence type="ECO:0000313" key="5">
    <source>
        <dbReference type="EMBL" id="MFB9329293.1"/>
    </source>
</evidence>
<dbReference type="PANTHER" id="PTHR33164">
    <property type="entry name" value="TRANSCRIPTIONAL REGULATOR, MARR FAMILY"/>
    <property type="match status" value="1"/>
</dbReference>
<dbReference type="PROSITE" id="PS50995">
    <property type="entry name" value="HTH_MARR_2"/>
    <property type="match status" value="1"/>
</dbReference>
<evidence type="ECO:0000259" key="4">
    <source>
        <dbReference type="PROSITE" id="PS50995"/>
    </source>
</evidence>
<dbReference type="PANTHER" id="PTHR33164:SF89">
    <property type="entry name" value="MARR FAMILY REGULATORY PROTEIN"/>
    <property type="match status" value="1"/>
</dbReference>
<keyword evidence="6" id="KW-1185">Reference proteome</keyword>
<name>A0ABV5KXX2_9BACL</name>